<keyword evidence="2" id="KW-1185">Reference proteome</keyword>
<dbReference type="Proteomes" id="UP001642484">
    <property type="component" value="Unassembled WGS sequence"/>
</dbReference>
<comment type="caution">
    <text evidence="1">The sequence shown here is derived from an EMBL/GenBank/DDBJ whole genome shotgun (WGS) entry which is preliminary data.</text>
</comment>
<sequence>MPSRPTSTNSRVGAEAAELQLIEPQWDEVTMFTPSKKRKTSVASRFQVPWALGGPKTDMFEAKAWAVWFRCADF</sequence>
<reference evidence="1 2" key="1">
    <citation type="submission" date="2024-02" db="EMBL/GenBank/DDBJ databases">
        <authorList>
            <person name="Chen Y."/>
            <person name="Shah S."/>
            <person name="Dougan E. K."/>
            <person name="Thang M."/>
            <person name="Chan C."/>
        </authorList>
    </citation>
    <scope>NUCLEOTIDE SEQUENCE [LARGE SCALE GENOMIC DNA]</scope>
</reference>
<protein>
    <submittedName>
        <fullName evidence="1">Uncharacterized protein</fullName>
    </submittedName>
</protein>
<evidence type="ECO:0000313" key="1">
    <source>
        <dbReference type="EMBL" id="CAK9067413.1"/>
    </source>
</evidence>
<proteinExistence type="predicted"/>
<organism evidence="1 2">
    <name type="scientific">Durusdinium trenchii</name>
    <dbReference type="NCBI Taxonomy" id="1381693"/>
    <lineage>
        <taxon>Eukaryota</taxon>
        <taxon>Sar</taxon>
        <taxon>Alveolata</taxon>
        <taxon>Dinophyceae</taxon>
        <taxon>Suessiales</taxon>
        <taxon>Symbiodiniaceae</taxon>
        <taxon>Durusdinium</taxon>
    </lineage>
</organism>
<dbReference type="EMBL" id="CAXAMN010022217">
    <property type="protein sequence ID" value="CAK9067413.1"/>
    <property type="molecule type" value="Genomic_DNA"/>
</dbReference>
<name>A0ABP0NVN9_9DINO</name>
<gene>
    <name evidence="1" type="ORF">CCMP2556_LOCUS33124</name>
</gene>
<accession>A0ABP0NVN9</accession>
<evidence type="ECO:0000313" key="2">
    <source>
        <dbReference type="Proteomes" id="UP001642484"/>
    </source>
</evidence>